<reference evidence="8" key="1">
    <citation type="submission" date="2022-07" db="EMBL/GenBank/DDBJ databases">
        <title>Complete genome of CX2.</title>
        <authorList>
            <person name="Cao G."/>
        </authorList>
    </citation>
    <scope>NUCLEOTIDE SEQUENCE</scope>
    <source>
        <strain evidence="8">CX2</strain>
    </source>
</reference>
<dbReference type="Pfam" id="PF00589">
    <property type="entry name" value="Phage_integrase"/>
    <property type="match status" value="1"/>
</dbReference>
<evidence type="ECO:0000259" key="7">
    <source>
        <dbReference type="PROSITE" id="PS51900"/>
    </source>
</evidence>
<dbReference type="CDD" id="cd00397">
    <property type="entry name" value="DNA_BRE_C"/>
    <property type="match status" value="1"/>
</dbReference>
<proteinExistence type="inferred from homology"/>
<name>A0ABY5FQ16_9BACL</name>
<dbReference type="RefSeq" id="WP_255177902.1">
    <property type="nucleotide sequence ID" value="NZ_CP101462.1"/>
</dbReference>
<dbReference type="SUPFAM" id="SSF56349">
    <property type="entry name" value="DNA breaking-rejoining enzymes"/>
    <property type="match status" value="1"/>
</dbReference>
<keyword evidence="9" id="KW-1185">Reference proteome</keyword>
<protein>
    <submittedName>
        <fullName evidence="8">Tyrosine-type recombinase/integrase</fullName>
    </submittedName>
</protein>
<dbReference type="Proteomes" id="UP001060325">
    <property type="component" value="Chromosome"/>
</dbReference>
<dbReference type="PROSITE" id="PS51898">
    <property type="entry name" value="TYR_RECOMBINASE"/>
    <property type="match status" value="1"/>
</dbReference>
<dbReference type="PROSITE" id="PS51900">
    <property type="entry name" value="CB"/>
    <property type="match status" value="1"/>
</dbReference>
<dbReference type="InterPro" id="IPR004107">
    <property type="entry name" value="Integrase_SAM-like_N"/>
</dbReference>
<evidence type="ECO:0000256" key="1">
    <source>
        <dbReference type="ARBA" id="ARBA00008857"/>
    </source>
</evidence>
<keyword evidence="3 5" id="KW-0238">DNA-binding</keyword>
<keyword evidence="4" id="KW-0233">DNA recombination</keyword>
<dbReference type="InterPro" id="IPR044068">
    <property type="entry name" value="CB"/>
</dbReference>
<keyword evidence="2" id="KW-0229">DNA integration</keyword>
<feature type="domain" description="Tyr recombinase" evidence="6">
    <location>
        <begin position="112"/>
        <end position="287"/>
    </location>
</feature>
<dbReference type="InterPro" id="IPR010998">
    <property type="entry name" value="Integrase_recombinase_N"/>
</dbReference>
<dbReference type="PANTHER" id="PTHR30349">
    <property type="entry name" value="PHAGE INTEGRASE-RELATED"/>
    <property type="match status" value="1"/>
</dbReference>
<dbReference type="Gene3D" id="1.10.150.130">
    <property type="match status" value="1"/>
</dbReference>
<dbReference type="Gene3D" id="1.10.443.10">
    <property type="entry name" value="Intergrase catalytic core"/>
    <property type="match status" value="1"/>
</dbReference>
<sequence length="291" mass="34089">MENILLQDAIELYMEDLIVRRELPKTTIKTYRNTLRRFENFVAQRNVLYLQDVNYLEHALPYKLSLQEKNLSNCTVRAYIMSVRSLFTFAVQQKWVVDNPFAQIITKDGVQKKPNVITRQQLNLVLYQAKNATLYAIYLTGGDAGLRISEILDLEISHLDFENNVLYVNKGKGEKQRIIPMRPRLAKELKDYIEKDRPKFPDSPYVFLMPSGRQVRANYVNEDLKCISEKYFDVHLTTHMLRHSFATSCYRNGASLMVIRQLLGHKHVQTTERYLHVTNQEVRDAVDDLED</sequence>
<feature type="domain" description="Core-binding (CB)" evidence="7">
    <location>
        <begin position="4"/>
        <end position="91"/>
    </location>
</feature>
<dbReference type="PANTHER" id="PTHR30349:SF41">
    <property type="entry name" value="INTEGRASE_RECOMBINASE PROTEIN MJ0367-RELATED"/>
    <property type="match status" value="1"/>
</dbReference>
<evidence type="ECO:0000259" key="6">
    <source>
        <dbReference type="PROSITE" id="PS51898"/>
    </source>
</evidence>
<dbReference type="InterPro" id="IPR050090">
    <property type="entry name" value="Tyrosine_recombinase_XerCD"/>
</dbReference>
<accession>A0ABY5FQ16</accession>
<dbReference type="InterPro" id="IPR002104">
    <property type="entry name" value="Integrase_catalytic"/>
</dbReference>
<evidence type="ECO:0000256" key="4">
    <source>
        <dbReference type="ARBA" id="ARBA00023172"/>
    </source>
</evidence>
<dbReference type="Pfam" id="PF02899">
    <property type="entry name" value="Phage_int_SAM_1"/>
    <property type="match status" value="1"/>
</dbReference>
<evidence type="ECO:0000256" key="5">
    <source>
        <dbReference type="PROSITE-ProRule" id="PRU01248"/>
    </source>
</evidence>
<evidence type="ECO:0000256" key="2">
    <source>
        <dbReference type="ARBA" id="ARBA00022908"/>
    </source>
</evidence>
<gene>
    <name evidence="8" type="ORF">NMQ00_03205</name>
</gene>
<evidence type="ECO:0000256" key="3">
    <source>
        <dbReference type="ARBA" id="ARBA00023125"/>
    </source>
</evidence>
<comment type="similarity">
    <text evidence="1">Belongs to the 'phage' integrase family.</text>
</comment>
<evidence type="ECO:0000313" key="9">
    <source>
        <dbReference type="Proteomes" id="UP001060325"/>
    </source>
</evidence>
<dbReference type="InterPro" id="IPR011010">
    <property type="entry name" value="DNA_brk_join_enz"/>
</dbReference>
<dbReference type="InterPro" id="IPR013762">
    <property type="entry name" value="Integrase-like_cat_sf"/>
</dbReference>
<dbReference type="EMBL" id="CP101462">
    <property type="protein sequence ID" value="UTT43523.1"/>
    <property type="molecule type" value="Genomic_DNA"/>
</dbReference>
<evidence type="ECO:0000313" key="8">
    <source>
        <dbReference type="EMBL" id="UTT43523.1"/>
    </source>
</evidence>
<organism evidence="8 9">
    <name type="scientific">Exiguobacterium aurantiacum</name>
    <dbReference type="NCBI Taxonomy" id="33987"/>
    <lineage>
        <taxon>Bacteria</taxon>
        <taxon>Bacillati</taxon>
        <taxon>Bacillota</taxon>
        <taxon>Bacilli</taxon>
        <taxon>Bacillales</taxon>
        <taxon>Bacillales Family XII. Incertae Sedis</taxon>
        <taxon>Exiguobacterium</taxon>
    </lineage>
</organism>